<evidence type="ECO:0000313" key="5">
    <source>
        <dbReference type="Proteomes" id="UP000183995"/>
    </source>
</evidence>
<dbReference type="AlphaFoldDB" id="A0A1M5TIT4"/>
<keyword evidence="1 4" id="KW-0808">Transferase</keyword>
<keyword evidence="2 4" id="KW-0012">Acyltransferase</keyword>
<proteinExistence type="predicted"/>
<dbReference type="SMART" id="SM00563">
    <property type="entry name" value="PlsC"/>
    <property type="match status" value="1"/>
</dbReference>
<organism evidence="4 5">
    <name type="scientific">Sporobacter termitidis DSM 10068</name>
    <dbReference type="NCBI Taxonomy" id="1123282"/>
    <lineage>
        <taxon>Bacteria</taxon>
        <taxon>Bacillati</taxon>
        <taxon>Bacillota</taxon>
        <taxon>Clostridia</taxon>
        <taxon>Eubacteriales</taxon>
        <taxon>Oscillospiraceae</taxon>
        <taxon>Sporobacter</taxon>
    </lineage>
</organism>
<evidence type="ECO:0000259" key="3">
    <source>
        <dbReference type="SMART" id="SM00563"/>
    </source>
</evidence>
<gene>
    <name evidence="4" type="ORF">SAMN02745823_00113</name>
</gene>
<dbReference type="RefSeq" id="WP_073075703.1">
    <property type="nucleotide sequence ID" value="NZ_FQXV01000001.1"/>
</dbReference>
<reference evidence="4 5" key="1">
    <citation type="submission" date="2016-11" db="EMBL/GenBank/DDBJ databases">
        <authorList>
            <person name="Jaros S."/>
            <person name="Januszkiewicz K."/>
            <person name="Wedrychowicz H."/>
        </authorList>
    </citation>
    <scope>NUCLEOTIDE SEQUENCE [LARGE SCALE GENOMIC DNA]</scope>
    <source>
        <strain evidence="4 5">DSM 10068</strain>
    </source>
</reference>
<dbReference type="STRING" id="1123282.SAMN02745823_00113"/>
<evidence type="ECO:0000256" key="2">
    <source>
        <dbReference type="ARBA" id="ARBA00023315"/>
    </source>
</evidence>
<dbReference type="CDD" id="cd07989">
    <property type="entry name" value="LPLAT_AGPAT-like"/>
    <property type="match status" value="1"/>
</dbReference>
<dbReference type="GO" id="GO:0003841">
    <property type="term" value="F:1-acylglycerol-3-phosphate O-acyltransferase activity"/>
    <property type="evidence" value="ECO:0007669"/>
    <property type="project" value="TreeGrafter"/>
</dbReference>
<dbReference type="GO" id="GO:0006654">
    <property type="term" value="P:phosphatidic acid biosynthetic process"/>
    <property type="evidence" value="ECO:0007669"/>
    <property type="project" value="TreeGrafter"/>
</dbReference>
<dbReference type="Pfam" id="PF01553">
    <property type="entry name" value="Acyltransferase"/>
    <property type="match status" value="1"/>
</dbReference>
<dbReference type="PANTHER" id="PTHR10434">
    <property type="entry name" value="1-ACYL-SN-GLYCEROL-3-PHOSPHATE ACYLTRANSFERASE"/>
    <property type="match status" value="1"/>
</dbReference>
<feature type="domain" description="Phospholipid/glycerol acyltransferase" evidence="3">
    <location>
        <begin position="38"/>
        <end position="151"/>
    </location>
</feature>
<dbReference type="Proteomes" id="UP000183995">
    <property type="component" value="Unassembled WGS sequence"/>
</dbReference>
<name>A0A1M5TIT4_9FIRM</name>
<accession>A0A1M5TIT4</accession>
<evidence type="ECO:0000256" key="1">
    <source>
        <dbReference type="ARBA" id="ARBA00022679"/>
    </source>
</evidence>
<protein>
    <submittedName>
        <fullName evidence="4">1-acyl-sn-glycerol-3-phosphate acyltransferase</fullName>
    </submittedName>
</protein>
<sequence length="202" mass="22432">MNKEYRAFRRLYHFLYVVLFPVYRVKCIGGENIPAGPAVFCANHSSNFDPILLCMGIGIEHHPHFMAKIELFRMPVLSSVIRAIGSFPVDRDRSDIGAIKTAMKYLKAGEKVGIFPEGRRNLTEDGDAKRGAVQIADQMSVPVIPVYIPRNKKPFHTYTIVVGAPYLVNPERKKLSRAEYDGLAGVLMDKIAALKAAGEAGQ</sequence>
<dbReference type="OrthoDB" id="9803035at2"/>
<dbReference type="InterPro" id="IPR002123">
    <property type="entry name" value="Plipid/glycerol_acylTrfase"/>
</dbReference>
<keyword evidence="5" id="KW-1185">Reference proteome</keyword>
<evidence type="ECO:0000313" key="4">
    <source>
        <dbReference type="EMBL" id="SHH50725.1"/>
    </source>
</evidence>
<dbReference type="SUPFAM" id="SSF69593">
    <property type="entry name" value="Glycerol-3-phosphate (1)-acyltransferase"/>
    <property type="match status" value="1"/>
</dbReference>
<dbReference type="EMBL" id="FQXV01000001">
    <property type="protein sequence ID" value="SHH50725.1"/>
    <property type="molecule type" value="Genomic_DNA"/>
</dbReference>
<dbReference type="PANTHER" id="PTHR10434:SF11">
    <property type="entry name" value="1-ACYL-SN-GLYCEROL-3-PHOSPHATE ACYLTRANSFERASE"/>
    <property type="match status" value="1"/>
</dbReference>